<sequence>MLNKTDEAMISLLRVNARTPVSTLAKKLGVSRATVQNRLERLEQSGVICGYTLILKPEVEQQQVRAMMFVTVEGQKESKIINELRGFPNVTALYGTNGHWDLVLDVRTDSLASFHELLVQVRQIEGIVTTETTILLSSFKH</sequence>
<dbReference type="SUPFAM" id="SSF46785">
    <property type="entry name" value="Winged helix' DNA-binding domain"/>
    <property type="match status" value="1"/>
</dbReference>
<dbReference type="GO" id="GO:0043200">
    <property type="term" value="P:response to amino acid"/>
    <property type="evidence" value="ECO:0007669"/>
    <property type="project" value="TreeGrafter"/>
</dbReference>
<dbReference type="SUPFAM" id="SSF54909">
    <property type="entry name" value="Dimeric alpha+beta barrel"/>
    <property type="match status" value="1"/>
</dbReference>
<keyword evidence="6" id="KW-1185">Reference proteome</keyword>
<dbReference type="Gene3D" id="3.30.70.920">
    <property type="match status" value="1"/>
</dbReference>
<dbReference type="KEGG" id="hyf:DTO96_101629"/>
<evidence type="ECO:0000256" key="3">
    <source>
        <dbReference type="ARBA" id="ARBA00023163"/>
    </source>
</evidence>
<feature type="domain" description="HTH asnC-type" evidence="4">
    <location>
        <begin position="2"/>
        <end position="88"/>
    </location>
</feature>
<dbReference type="PANTHER" id="PTHR30154">
    <property type="entry name" value="LEUCINE-RESPONSIVE REGULATORY PROTEIN"/>
    <property type="match status" value="1"/>
</dbReference>
<dbReference type="InterPro" id="IPR036390">
    <property type="entry name" value="WH_DNA-bd_sf"/>
</dbReference>
<dbReference type="CDD" id="cd00090">
    <property type="entry name" value="HTH_ARSR"/>
    <property type="match status" value="1"/>
</dbReference>
<dbReference type="InterPro" id="IPR019887">
    <property type="entry name" value="Tscrpt_reg_AsnC/Lrp_C"/>
</dbReference>
<protein>
    <submittedName>
        <fullName evidence="5">Regulatory protein AsnC</fullName>
    </submittedName>
</protein>
<dbReference type="Gene3D" id="1.10.10.10">
    <property type="entry name" value="Winged helix-like DNA-binding domain superfamily/Winged helix DNA-binding domain"/>
    <property type="match status" value="1"/>
</dbReference>
<dbReference type="SMART" id="SM00344">
    <property type="entry name" value="HTH_ASNC"/>
    <property type="match status" value="1"/>
</dbReference>
<reference evidence="6" key="1">
    <citation type="submission" date="2018-07" db="EMBL/GenBank/DDBJ databases">
        <authorList>
            <person name="Kim H."/>
        </authorList>
    </citation>
    <scope>NUCLEOTIDE SEQUENCE [LARGE SCALE GENOMIC DNA]</scope>
    <source>
        <strain evidence="6">F02</strain>
    </source>
</reference>
<dbReference type="EMBL" id="CP031124">
    <property type="protein sequence ID" value="AXF85889.1"/>
    <property type="molecule type" value="Genomic_DNA"/>
</dbReference>
<dbReference type="AlphaFoldDB" id="A0A345DC01"/>
<name>A0A345DC01_9BURK</name>
<proteinExistence type="predicted"/>
<evidence type="ECO:0000256" key="1">
    <source>
        <dbReference type="ARBA" id="ARBA00023015"/>
    </source>
</evidence>
<dbReference type="InterPro" id="IPR036388">
    <property type="entry name" value="WH-like_DNA-bd_sf"/>
</dbReference>
<accession>A0A345DC01</accession>
<dbReference type="PANTHER" id="PTHR30154:SF34">
    <property type="entry name" value="TRANSCRIPTIONAL REGULATOR AZLB"/>
    <property type="match status" value="1"/>
</dbReference>
<evidence type="ECO:0000256" key="2">
    <source>
        <dbReference type="ARBA" id="ARBA00023125"/>
    </source>
</evidence>
<evidence type="ECO:0000313" key="6">
    <source>
        <dbReference type="Proteomes" id="UP000252182"/>
    </source>
</evidence>
<keyword evidence="3" id="KW-0804">Transcription</keyword>
<dbReference type="InterPro" id="IPR011991">
    <property type="entry name" value="ArsR-like_HTH"/>
</dbReference>
<organism evidence="5 6">
    <name type="scientific">Ephemeroptericola cinctiostellae</name>
    <dbReference type="NCBI Taxonomy" id="2268024"/>
    <lineage>
        <taxon>Bacteria</taxon>
        <taxon>Pseudomonadati</taxon>
        <taxon>Pseudomonadota</taxon>
        <taxon>Betaproteobacteria</taxon>
        <taxon>Burkholderiales</taxon>
        <taxon>Burkholderiaceae</taxon>
        <taxon>Ephemeroptericola</taxon>
    </lineage>
</organism>
<dbReference type="InterPro" id="IPR019888">
    <property type="entry name" value="Tscrpt_reg_AsnC-like"/>
</dbReference>
<evidence type="ECO:0000313" key="5">
    <source>
        <dbReference type="EMBL" id="AXF85889.1"/>
    </source>
</evidence>
<dbReference type="Pfam" id="PF01037">
    <property type="entry name" value="AsnC_trans_reg"/>
    <property type="match status" value="1"/>
</dbReference>
<keyword evidence="2" id="KW-0238">DNA-binding</keyword>
<evidence type="ECO:0000259" key="4">
    <source>
        <dbReference type="PROSITE" id="PS50956"/>
    </source>
</evidence>
<dbReference type="InterPro" id="IPR011008">
    <property type="entry name" value="Dimeric_a/b-barrel"/>
</dbReference>
<dbReference type="Proteomes" id="UP000252182">
    <property type="component" value="Chromosome"/>
</dbReference>
<dbReference type="GO" id="GO:0005829">
    <property type="term" value="C:cytosol"/>
    <property type="evidence" value="ECO:0007669"/>
    <property type="project" value="TreeGrafter"/>
</dbReference>
<keyword evidence="1" id="KW-0805">Transcription regulation</keyword>
<dbReference type="GO" id="GO:0006355">
    <property type="term" value="P:regulation of DNA-templated transcription"/>
    <property type="evidence" value="ECO:0007669"/>
    <property type="project" value="UniProtKB-ARBA"/>
</dbReference>
<dbReference type="PRINTS" id="PR00033">
    <property type="entry name" value="HTHASNC"/>
</dbReference>
<dbReference type="RefSeq" id="WP_192878972.1">
    <property type="nucleotide sequence ID" value="NZ_CP031124.1"/>
</dbReference>
<gene>
    <name evidence="5" type="primary">asnC_2</name>
    <name evidence="5" type="ORF">DTO96_101629</name>
</gene>
<dbReference type="PROSITE" id="PS50956">
    <property type="entry name" value="HTH_ASNC_2"/>
    <property type="match status" value="1"/>
</dbReference>
<dbReference type="InterPro" id="IPR000485">
    <property type="entry name" value="AsnC-type_HTH_dom"/>
</dbReference>
<dbReference type="GO" id="GO:0043565">
    <property type="term" value="F:sequence-specific DNA binding"/>
    <property type="evidence" value="ECO:0007669"/>
    <property type="project" value="InterPro"/>
</dbReference>
<dbReference type="Pfam" id="PF13404">
    <property type="entry name" value="HTH_AsnC-type"/>
    <property type="match status" value="1"/>
</dbReference>